<dbReference type="InterPro" id="IPR023272">
    <property type="entry name" value="Cyt_c_oxidase_suVIIB_dom_sf"/>
</dbReference>
<dbReference type="GO" id="GO:0006123">
    <property type="term" value="P:mitochondrial electron transport, cytochrome c to oxygen"/>
    <property type="evidence" value="ECO:0007669"/>
    <property type="project" value="InterPro"/>
</dbReference>
<comment type="subcellular location">
    <subcellularLocation>
        <location evidence="1">Mitochondrion inner membrane</location>
        <topology evidence="1">Single-pass membrane protein</topology>
    </subcellularLocation>
</comment>
<comment type="similarity">
    <text evidence="3">Belongs to the cytochrome c oxidase VIIb family.</text>
</comment>
<evidence type="ECO:0000256" key="8">
    <source>
        <dbReference type="ARBA" id="ARBA00023128"/>
    </source>
</evidence>
<keyword evidence="13" id="KW-1185">Reference proteome</keyword>
<evidence type="ECO:0000313" key="13">
    <source>
        <dbReference type="Proteomes" id="UP000269945"/>
    </source>
</evidence>
<evidence type="ECO:0000256" key="1">
    <source>
        <dbReference type="ARBA" id="ARBA00004434"/>
    </source>
</evidence>
<evidence type="ECO:0000256" key="3">
    <source>
        <dbReference type="ARBA" id="ARBA00007351"/>
    </source>
</evidence>
<organism evidence="12 13">
    <name type="scientific">Gulo gulo</name>
    <name type="common">Wolverine</name>
    <name type="synonym">Gluton</name>
    <dbReference type="NCBI Taxonomy" id="48420"/>
    <lineage>
        <taxon>Eukaryota</taxon>
        <taxon>Metazoa</taxon>
        <taxon>Chordata</taxon>
        <taxon>Craniata</taxon>
        <taxon>Vertebrata</taxon>
        <taxon>Euteleostomi</taxon>
        <taxon>Mammalia</taxon>
        <taxon>Eutheria</taxon>
        <taxon>Laurasiatheria</taxon>
        <taxon>Carnivora</taxon>
        <taxon>Caniformia</taxon>
        <taxon>Musteloidea</taxon>
        <taxon>Mustelidae</taxon>
        <taxon>Guloninae</taxon>
        <taxon>Gulo</taxon>
    </lineage>
</organism>
<comment type="pathway">
    <text evidence="2">Energy metabolism; oxidative phosphorylation.</text>
</comment>
<gene>
    <name evidence="12" type="ORF">BN2614_LOCUS2</name>
</gene>
<dbReference type="InterPro" id="IPR008433">
    <property type="entry name" value="Cyt_c_oxidase_suVIIB"/>
</dbReference>
<proteinExistence type="inferred from homology"/>
<evidence type="ECO:0000256" key="9">
    <source>
        <dbReference type="ARBA" id="ARBA00023136"/>
    </source>
</evidence>
<dbReference type="GO" id="GO:0005743">
    <property type="term" value="C:mitochondrial inner membrane"/>
    <property type="evidence" value="ECO:0007669"/>
    <property type="project" value="UniProtKB-SubCell"/>
</dbReference>
<evidence type="ECO:0000256" key="6">
    <source>
        <dbReference type="ARBA" id="ARBA00022946"/>
    </source>
</evidence>
<reference evidence="12 13" key="1">
    <citation type="submission" date="2018-10" db="EMBL/GenBank/DDBJ databases">
        <authorList>
            <person name="Ekblom R."/>
            <person name="Jareborg N."/>
        </authorList>
    </citation>
    <scope>NUCLEOTIDE SEQUENCE [LARGE SCALE GENOMIC DNA]</scope>
    <source>
        <tissue evidence="12">Muscle</tissue>
    </source>
</reference>
<keyword evidence="5" id="KW-0999">Mitochondrion inner membrane</keyword>
<evidence type="ECO:0000256" key="4">
    <source>
        <dbReference type="ARBA" id="ARBA00022692"/>
    </source>
</evidence>
<evidence type="ECO:0000256" key="5">
    <source>
        <dbReference type="ARBA" id="ARBA00022792"/>
    </source>
</evidence>
<dbReference type="SUPFAM" id="SSF81423">
    <property type="entry name" value="Mitochondrial cytochrome c oxidase subunit VIIb"/>
    <property type="match status" value="1"/>
</dbReference>
<name>A0A9X9MBU2_GULGU</name>
<evidence type="ECO:0000256" key="7">
    <source>
        <dbReference type="ARBA" id="ARBA00022989"/>
    </source>
</evidence>
<dbReference type="AlphaFoldDB" id="A0A9X9MBU2"/>
<evidence type="ECO:0000313" key="12">
    <source>
        <dbReference type="EMBL" id="VCX41724.1"/>
    </source>
</evidence>
<sequence length="76" mass="8361">MARQSHQKRTPDFHDKCGNTVLASGATFCICCVGIYSNTNWNSMDPIPCWQSHPKGMEKSVIIPVGVILVSKPTLN</sequence>
<dbReference type="Proteomes" id="UP000269945">
    <property type="component" value="Unassembled WGS sequence"/>
</dbReference>
<keyword evidence="6" id="KW-0809">Transit peptide</keyword>
<protein>
    <recommendedName>
        <fullName evidence="10">Cytochrome c oxidase subunit 7B, mitochondrial</fullName>
    </recommendedName>
    <alternativeName>
        <fullName evidence="11">Cytochrome c oxidase polypeptide VIIb</fullName>
    </alternativeName>
</protein>
<dbReference type="PANTHER" id="PTHR16716">
    <property type="entry name" value="CYTOCHROME C OXIDASE SUBUNIT 7B, MITOCHONDRIAL"/>
    <property type="match status" value="1"/>
</dbReference>
<keyword evidence="9" id="KW-0472">Membrane</keyword>
<keyword evidence="8" id="KW-0496">Mitochondrion</keyword>
<accession>A0A9X9MBU2</accession>
<comment type="caution">
    <text evidence="12">The sequence shown here is derived from an EMBL/GenBank/DDBJ whole genome shotgun (WGS) entry which is preliminary data.</text>
</comment>
<dbReference type="Gene3D" id="4.10.51.10">
    <property type="entry name" value="Cytochrome C Oxidase, chain K"/>
    <property type="match status" value="1"/>
</dbReference>
<keyword evidence="7" id="KW-1133">Transmembrane helix</keyword>
<dbReference type="PANTHER" id="PTHR16716:SF0">
    <property type="entry name" value="CYTOCHROME C OXIDASE SUBUNIT 7B, MITOCHONDRIAL"/>
    <property type="match status" value="1"/>
</dbReference>
<evidence type="ECO:0000256" key="2">
    <source>
        <dbReference type="ARBA" id="ARBA00004673"/>
    </source>
</evidence>
<dbReference type="Pfam" id="PF05392">
    <property type="entry name" value="COX7B"/>
    <property type="match status" value="1"/>
</dbReference>
<dbReference type="GO" id="GO:0045277">
    <property type="term" value="C:respiratory chain complex IV"/>
    <property type="evidence" value="ECO:0007669"/>
    <property type="project" value="TreeGrafter"/>
</dbReference>
<dbReference type="EMBL" id="CYRY02046115">
    <property type="protein sequence ID" value="VCX41724.1"/>
    <property type="molecule type" value="Genomic_DNA"/>
</dbReference>
<keyword evidence="4" id="KW-0812">Transmembrane</keyword>
<evidence type="ECO:0000256" key="11">
    <source>
        <dbReference type="ARBA" id="ARBA00041642"/>
    </source>
</evidence>
<evidence type="ECO:0000256" key="10">
    <source>
        <dbReference type="ARBA" id="ARBA00040623"/>
    </source>
</evidence>